<keyword evidence="5 7" id="KW-0460">Magnesium</keyword>
<dbReference type="FunFam" id="1.20.120.330:FF:000005">
    <property type="entry name" value="Bifunctional glutamine synthetase adenylyltransferase/adenylyl-removing enzyme"/>
    <property type="match status" value="1"/>
</dbReference>
<organism evidence="10 11">
    <name type="scientific">Chromobacterium alticapitis</name>
    <dbReference type="NCBI Taxonomy" id="2073169"/>
    <lineage>
        <taxon>Bacteria</taxon>
        <taxon>Pseudomonadati</taxon>
        <taxon>Pseudomonadota</taxon>
        <taxon>Betaproteobacteria</taxon>
        <taxon>Neisseriales</taxon>
        <taxon>Chromobacteriaceae</taxon>
        <taxon>Chromobacterium</taxon>
    </lineage>
</organism>
<dbReference type="InterPro" id="IPR043519">
    <property type="entry name" value="NT_sf"/>
</dbReference>
<keyword evidence="1 7" id="KW-0808">Transferase</keyword>
<proteinExistence type="inferred from homology"/>
<dbReference type="InterPro" id="IPR013546">
    <property type="entry name" value="PII_UdlTrfase/GS_AdlTrfase"/>
</dbReference>
<comment type="caution">
    <text evidence="10">The sequence shown here is derived from an EMBL/GenBank/DDBJ whole genome shotgun (WGS) entry which is preliminary data.</text>
</comment>
<name>A0A2S5DIT6_9NEIS</name>
<dbReference type="InterPro" id="IPR023057">
    <property type="entry name" value="GlnE"/>
</dbReference>
<keyword evidence="2 7" id="KW-0548">Nucleotidyltransferase</keyword>
<feature type="domain" description="PII-uridylyltransferase/Glutamine-synthetase adenylyltransferase" evidence="9">
    <location>
        <begin position="774"/>
        <end position="862"/>
    </location>
</feature>
<feature type="region of interest" description="Adenylyl removase" evidence="7">
    <location>
        <begin position="1"/>
        <end position="410"/>
    </location>
</feature>
<keyword evidence="3 7" id="KW-0547">Nucleotide-binding</keyword>
<dbReference type="PANTHER" id="PTHR30621:SF0">
    <property type="entry name" value="BIFUNCTIONAL GLUTAMINE SYNTHETASE ADENYLYLTRANSFERASE_ADENYLYL-REMOVING ENZYME"/>
    <property type="match status" value="1"/>
</dbReference>
<dbReference type="AlphaFoldDB" id="A0A2S5DIT6"/>
<evidence type="ECO:0000256" key="7">
    <source>
        <dbReference type="HAMAP-Rule" id="MF_00802"/>
    </source>
</evidence>
<dbReference type="Proteomes" id="UP000237082">
    <property type="component" value="Unassembled WGS sequence"/>
</dbReference>
<dbReference type="SUPFAM" id="SSF81301">
    <property type="entry name" value="Nucleotidyltransferase"/>
    <property type="match status" value="2"/>
</dbReference>
<sequence>MPANTSDAIARSCEFSQYLHRLLAARPQERERLEQRLAQPFTQDEMQSFADWPGLATPERQAPELRRLRQAVMARLICRDLNGLATLDEVMATISLLAEFAVRQALACAAASLSQYGRPLGEDSGEPQQLIVIGMGKLGGGELNVSSDIDLIFIYPEGGETDGERRLSNHEYFTQLGKRLIALLNDITADGQVFRVDMRLRPYGDSGPLVMSFAALENYLLSQGREWERYAWIKAKALTGDAEALNQLVRPFVYRKYLDYNAYGAMRELHAQIRREVARRDMADNIKLGPGGIREAEFIAQVFQLIRGGRDRTLQLRGTRATLDRLAALRLLEPAAVAELQDSYAFLRNLEHRLQYLDDQQTQTLPASPETRGKIAASMGYADWDAFSLALNEVRRKVGRHFEQVFILPAEEHLDHPLSELWLDMAEQAPEQKLAELGYADPAATARQLKSLAQSQRYLQMPLAGRKKLDALMPALIEAASRFPNADDTLARIIGLMEAISRRASYLALLTEYPQTLQRLASLYSASAWVSAYLSRHPILLDELLDVRVLYAAPDWPQLAAQLEAMLEQADGDVEAKMDALRHFQHAQTFRLVAQDLAGMWTLEALSDELSRLADLVLDAAVRHAWRDIPSRHIETPRFAVIGYGKLGGKELGYASDLDIIFLYDDPHPDAADLYSRLARKLSTWLTSATAAGVLYDIDLRLRPNGASGLLVSSLSAFRQYQENQAWVWEHQALTRARFVAGDPSIGAQFEAERHAILTLQREPAKLREEVLAMRQRMLESHPAHDEDVKNARGGIIDIEFIVQYLILAHAHHLPAFTGNTGNIALLAVAAEAGLIDPELAEQARDAYRQLRRLQHASRLNDKQKVSAAPALLAAYDSGKRLWRQIFEQALDFS</sequence>
<feature type="domain" description="Glutamate-ammonia ligase adenylyltransferase repeated" evidence="8">
    <location>
        <begin position="9"/>
        <end position="244"/>
    </location>
</feature>
<keyword evidence="6 7" id="KW-0511">Multifunctional enzyme</keyword>
<dbReference type="CDD" id="cd05401">
    <property type="entry name" value="NT_GlnE_GlnD_like"/>
    <property type="match status" value="2"/>
</dbReference>
<accession>A0A2S5DIT6</accession>
<evidence type="ECO:0000259" key="8">
    <source>
        <dbReference type="Pfam" id="PF03710"/>
    </source>
</evidence>
<evidence type="ECO:0000256" key="1">
    <source>
        <dbReference type="ARBA" id="ARBA00022679"/>
    </source>
</evidence>
<feature type="domain" description="Glutamate-ammonia ligase adenylyltransferase repeated" evidence="8">
    <location>
        <begin position="517"/>
        <end position="752"/>
    </location>
</feature>
<dbReference type="InterPro" id="IPR005190">
    <property type="entry name" value="GlnE_rpt_dom"/>
</dbReference>
<dbReference type="PANTHER" id="PTHR30621">
    <property type="entry name" value="GLUTAMINE SYNTHETASE ADENYLYLTRANSFERASE"/>
    <property type="match status" value="1"/>
</dbReference>
<dbReference type="GO" id="GO:0047388">
    <property type="term" value="F:[glutamine synthetase]-adenylyl-L-tyrosine phosphorylase activity"/>
    <property type="evidence" value="ECO:0007669"/>
    <property type="project" value="UniProtKB-EC"/>
</dbReference>
<dbReference type="Gene3D" id="1.20.120.1510">
    <property type="match status" value="1"/>
</dbReference>
<evidence type="ECO:0000256" key="5">
    <source>
        <dbReference type="ARBA" id="ARBA00022842"/>
    </source>
</evidence>
<dbReference type="Pfam" id="PF08335">
    <property type="entry name" value="GlnD_UR_UTase"/>
    <property type="match status" value="2"/>
</dbReference>
<dbReference type="NCBIfam" id="NF008292">
    <property type="entry name" value="PRK11072.1"/>
    <property type="match status" value="1"/>
</dbReference>
<comment type="similarity">
    <text evidence="7">Belongs to the GlnE family.</text>
</comment>
<protein>
    <recommendedName>
        <fullName evidence="7">Bifunctional glutamine synthetase adenylyltransferase/adenylyl-removing enzyme</fullName>
    </recommendedName>
    <alternativeName>
        <fullName evidence="7">ATP:glutamine synthetase adenylyltransferase</fullName>
    </alternativeName>
    <alternativeName>
        <fullName evidence="7">ATase</fullName>
    </alternativeName>
    <domain>
        <recommendedName>
            <fullName evidence="7">Glutamine synthetase adenylyl-L-tyrosine phosphorylase</fullName>
            <ecNumber evidence="7">2.7.7.89</ecNumber>
        </recommendedName>
        <alternativeName>
            <fullName evidence="7">Adenylyl removase</fullName>
            <shortName evidence="7">AR</shortName>
            <shortName evidence="7">AT-N</shortName>
        </alternativeName>
    </domain>
    <domain>
        <recommendedName>
            <fullName evidence="7">Glutamine synthetase adenylyl transferase</fullName>
            <ecNumber evidence="7">2.7.7.42</ecNumber>
        </recommendedName>
        <alternativeName>
            <fullName evidence="7">Adenylyl transferase</fullName>
            <shortName evidence="7">AT</shortName>
            <shortName evidence="7">AT-C</shortName>
        </alternativeName>
    </domain>
</protein>
<dbReference type="RefSeq" id="WP_103901826.1">
    <property type="nucleotide sequence ID" value="NZ_PQWB01000019.1"/>
</dbReference>
<gene>
    <name evidence="7" type="primary">glnE</name>
    <name evidence="10" type="ORF">C2I19_06085</name>
</gene>
<reference evidence="11" key="1">
    <citation type="submission" date="2018-02" db="EMBL/GenBank/DDBJ databases">
        <authorList>
            <person name="O'Hara-Hanley K."/>
            <person name="Soby S."/>
        </authorList>
    </citation>
    <scope>NUCLEOTIDE SEQUENCE [LARGE SCALE GENOMIC DNA]</scope>
    <source>
        <strain evidence="11">MWU14-2602</strain>
    </source>
</reference>
<dbReference type="GO" id="GO:0016874">
    <property type="term" value="F:ligase activity"/>
    <property type="evidence" value="ECO:0007669"/>
    <property type="project" value="UniProtKB-KW"/>
</dbReference>
<evidence type="ECO:0000259" key="9">
    <source>
        <dbReference type="Pfam" id="PF08335"/>
    </source>
</evidence>
<feature type="domain" description="PII-uridylyltransferase/Glutamine-synthetase adenylyltransferase" evidence="9">
    <location>
        <begin position="268"/>
        <end position="406"/>
    </location>
</feature>
<comment type="function">
    <text evidence="7">Involved in the regulation of glutamine synthetase GlnA, a key enzyme in the process to assimilate ammonia. When cellular nitrogen levels are high, the C-terminal adenylyl transferase (AT) inactivates GlnA by covalent transfer of an adenylyl group from ATP to specific tyrosine residue of GlnA, thus reducing its activity. Conversely, when nitrogen levels are low, the N-terminal adenylyl removase (AR) activates GlnA by removing the adenylyl group by phosphorolysis, increasing its activity. The regulatory region of GlnE binds the signal transduction protein PII (GlnB) which indicates the nitrogen status of the cell.</text>
</comment>
<dbReference type="Pfam" id="PF03710">
    <property type="entry name" value="GlnE"/>
    <property type="match status" value="2"/>
</dbReference>
<dbReference type="FunFam" id="3.30.460.10:FF:000009">
    <property type="entry name" value="Bifunctional glutamine synthetase adenylyltransferase/adenylyl-removing enzyme"/>
    <property type="match status" value="1"/>
</dbReference>
<dbReference type="GO" id="GO:0000820">
    <property type="term" value="P:regulation of glutamine family amino acid metabolic process"/>
    <property type="evidence" value="ECO:0007669"/>
    <property type="project" value="UniProtKB-UniRule"/>
</dbReference>
<evidence type="ECO:0000313" key="11">
    <source>
        <dbReference type="Proteomes" id="UP000237082"/>
    </source>
</evidence>
<evidence type="ECO:0000256" key="3">
    <source>
        <dbReference type="ARBA" id="ARBA00022741"/>
    </source>
</evidence>
<dbReference type="GO" id="GO:0005524">
    <property type="term" value="F:ATP binding"/>
    <property type="evidence" value="ECO:0007669"/>
    <property type="project" value="UniProtKB-UniRule"/>
</dbReference>
<dbReference type="GO" id="GO:0000287">
    <property type="term" value="F:magnesium ion binding"/>
    <property type="evidence" value="ECO:0007669"/>
    <property type="project" value="UniProtKB-UniRule"/>
</dbReference>
<dbReference type="EMBL" id="PQWB01000019">
    <property type="protein sequence ID" value="POZ62949.1"/>
    <property type="molecule type" value="Genomic_DNA"/>
</dbReference>
<evidence type="ECO:0000256" key="6">
    <source>
        <dbReference type="ARBA" id="ARBA00023268"/>
    </source>
</evidence>
<keyword evidence="4 7" id="KW-0067">ATP-binding</keyword>
<keyword evidence="10" id="KW-0436">Ligase</keyword>
<keyword evidence="11" id="KW-1185">Reference proteome</keyword>
<dbReference type="GO" id="GO:0005829">
    <property type="term" value="C:cytosol"/>
    <property type="evidence" value="ECO:0007669"/>
    <property type="project" value="TreeGrafter"/>
</dbReference>
<comment type="cofactor">
    <cofactor evidence="7">
        <name>Mg(2+)</name>
        <dbReference type="ChEBI" id="CHEBI:18420"/>
    </cofactor>
</comment>
<feature type="region of interest" description="Adenylyl transferase" evidence="7">
    <location>
        <begin position="422"/>
        <end position="894"/>
    </location>
</feature>
<dbReference type="Gene3D" id="1.20.120.330">
    <property type="entry name" value="Nucleotidyltransferases domain 2"/>
    <property type="match status" value="2"/>
</dbReference>
<evidence type="ECO:0000256" key="2">
    <source>
        <dbReference type="ARBA" id="ARBA00022695"/>
    </source>
</evidence>
<dbReference type="GO" id="GO:0008882">
    <property type="term" value="F:[glutamate-ammonia-ligase] adenylyltransferase activity"/>
    <property type="evidence" value="ECO:0007669"/>
    <property type="project" value="UniProtKB-UniRule"/>
</dbReference>
<evidence type="ECO:0000313" key="10">
    <source>
        <dbReference type="EMBL" id="POZ62949.1"/>
    </source>
</evidence>
<dbReference type="EC" id="2.7.7.42" evidence="7"/>
<comment type="catalytic activity">
    <reaction evidence="7">
        <text>[glutamine synthetase]-O(4)-(5'-adenylyl)-L-tyrosine + phosphate = [glutamine synthetase]-L-tyrosine + ADP</text>
        <dbReference type="Rhea" id="RHEA:43716"/>
        <dbReference type="Rhea" id="RHEA-COMP:10660"/>
        <dbReference type="Rhea" id="RHEA-COMP:10661"/>
        <dbReference type="ChEBI" id="CHEBI:43474"/>
        <dbReference type="ChEBI" id="CHEBI:46858"/>
        <dbReference type="ChEBI" id="CHEBI:83624"/>
        <dbReference type="ChEBI" id="CHEBI:456216"/>
        <dbReference type="EC" id="2.7.7.89"/>
    </reaction>
</comment>
<dbReference type="OrthoDB" id="9759366at2"/>
<evidence type="ECO:0000256" key="4">
    <source>
        <dbReference type="ARBA" id="ARBA00022840"/>
    </source>
</evidence>
<dbReference type="SUPFAM" id="SSF81593">
    <property type="entry name" value="Nucleotidyltransferase substrate binding subunit/domain"/>
    <property type="match status" value="2"/>
</dbReference>
<comment type="catalytic activity">
    <reaction evidence="7">
        <text>[glutamine synthetase]-L-tyrosine + ATP = [glutamine synthetase]-O(4)-(5'-adenylyl)-L-tyrosine + diphosphate</text>
        <dbReference type="Rhea" id="RHEA:18589"/>
        <dbReference type="Rhea" id="RHEA-COMP:10660"/>
        <dbReference type="Rhea" id="RHEA-COMP:10661"/>
        <dbReference type="ChEBI" id="CHEBI:30616"/>
        <dbReference type="ChEBI" id="CHEBI:33019"/>
        <dbReference type="ChEBI" id="CHEBI:46858"/>
        <dbReference type="ChEBI" id="CHEBI:83624"/>
        <dbReference type="EC" id="2.7.7.42"/>
    </reaction>
</comment>
<dbReference type="Gene3D" id="3.30.460.10">
    <property type="entry name" value="Beta Polymerase, domain 2"/>
    <property type="match status" value="2"/>
</dbReference>
<dbReference type="EC" id="2.7.7.89" evidence="7"/>
<dbReference type="HAMAP" id="MF_00802">
    <property type="entry name" value="GlnE"/>
    <property type="match status" value="1"/>
</dbReference>